<dbReference type="EMBL" id="CP097160">
    <property type="protein sequence ID" value="UQN15042.1"/>
    <property type="molecule type" value="Genomic_DNA"/>
</dbReference>
<evidence type="ECO:0000313" key="2">
    <source>
        <dbReference type="EMBL" id="UQN15042.1"/>
    </source>
</evidence>
<accession>A0ABY4MY97</accession>
<dbReference type="InterPro" id="IPR024775">
    <property type="entry name" value="DinB-like"/>
</dbReference>
<dbReference type="InterPro" id="IPR034660">
    <property type="entry name" value="DinB/YfiT-like"/>
</dbReference>
<gene>
    <name evidence="2" type="ORF">M3M28_00820</name>
</gene>
<dbReference type="NCBIfam" id="NF047843">
    <property type="entry name" value="MST_Rv0443"/>
    <property type="match status" value="1"/>
</dbReference>
<organism evidence="2">
    <name type="scientific">Gulosibacter sediminis</name>
    <dbReference type="NCBI Taxonomy" id="1729695"/>
    <lineage>
        <taxon>Bacteria</taxon>
        <taxon>Bacillati</taxon>
        <taxon>Actinomycetota</taxon>
        <taxon>Actinomycetes</taxon>
        <taxon>Micrococcales</taxon>
        <taxon>Microbacteriaceae</taxon>
        <taxon>Gulosibacter</taxon>
    </lineage>
</organism>
<proteinExistence type="predicted"/>
<reference evidence="2" key="1">
    <citation type="submission" date="2022-05" db="EMBL/GenBank/DDBJ databases">
        <title>Complete genome sequence of toluene-degrading Gulosibacter sediminis strain ACHW.36C.</title>
        <authorList>
            <person name="Wai A.C."/>
            <person name="Lai G.K."/>
            <person name="Griffin S.D."/>
            <person name="Leung F.C."/>
        </authorList>
    </citation>
    <scope>NUCLEOTIDE SEQUENCE [LARGE SCALE GENOMIC DNA]</scope>
    <source>
        <strain evidence="2">ACHW.36C</strain>
    </source>
</reference>
<protein>
    <submittedName>
        <fullName evidence="2">DinB family protein</fullName>
    </submittedName>
</protein>
<feature type="domain" description="DinB-like" evidence="1">
    <location>
        <begin position="14"/>
        <end position="157"/>
    </location>
</feature>
<dbReference type="Pfam" id="PF12867">
    <property type="entry name" value="DinB_2"/>
    <property type="match status" value="1"/>
</dbReference>
<sequence length="165" mass="17830">MNGTEVLRDLATRPRDALLEFRTKLSDEALNSHPAGHDNSPAWLIWHAGREIDAQLAPLAGTDEVWPRFREQLALGALGDTSGYGQTPEQARSIVVHDASPLLDYFVATTDALLAYLGTLSDADLDDVIDTNWNPPVTRGARLVSIIDDAAQHIGQAAYAVGTQS</sequence>
<dbReference type="Gene3D" id="1.20.120.450">
    <property type="entry name" value="dinb family like domain"/>
    <property type="match status" value="1"/>
</dbReference>
<evidence type="ECO:0000259" key="1">
    <source>
        <dbReference type="Pfam" id="PF12867"/>
    </source>
</evidence>
<name>A0ABY4MY97_9MICO</name>
<dbReference type="SUPFAM" id="SSF109854">
    <property type="entry name" value="DinB/YfiT-like putative metalloenzymes"/>
    <property type="match status" value="1"/>
</dbReference>